<gene>
    <name evidence="1" type="ORF">BCR35DRAFT_300418</name>
</gene>
<evidence type="ECO:0000313" key="2">
    <source>
        <dbReference type="Proteomes" id="UP000193467"/>
    </source>
</evidence>
<name>A0A1Y2FYV9_9BASI</name>
<reference evidence="1 2" key="1">
    <citation type="submission" date="2016-07" db="EMBL/GenBank/DDBJ databases">
        <title>Pervasive Adenine N6-methylation of Active Genes in Fungi.</title>
        <authorList>
            <consortium name="DOE Joint Genome Institute"/>
            <person name="Mondo S.J."/>
            <person name="Dannebaum R.O."/>
            <person name="Kuo R.C."/>
            <person name="Labutti K."/>
            <person name="Haridas S."/>
            <person name="Kuo A."/>
            <person name="Salamov A."/>
            <person name="Ahrendt S.R."/>
            <person name="Lipzen A."/>
            <person name="Sullivan W."/>
            <person name="Andreopoulos W.B."/>
            <person name="Clum A."/>
            <person name="Lindquist E."/>
            <person name="Daum C."/>
            <person name="Ramamoorthy G.K."/>
            <person name="Gryganskyi A."/>
            <person name="Culley D."/>
            <person name="Magnuson J.K."/>
            <person name="James T.Y."/>
            <person name="O'Malley M.A."/>
            <person name="Stajich J.E."/>
            <person name="Spatafora J.W."/>
            <person name="Visel A."/>
            <person name="Grigoriev I.V."/>
        </authorList>
    </citation>
    <scope>NUCLEOTIDE SEQUENCE [LARGE SCALE GENOMIC DNA]</scope>
    <source>
        <strain evidence="1 2">62-1032</strain>
    </source>
</reference>
<organism evidence="1 2">
    <name type="scientific">Leucosporidium creatinivorum</name>
    <dbReference type="NCBI Taxonomy" id="106004"/>
    <lineage>
        <taxon>Eukaryota</taxon>
        <taxon>Fungi</taxon>
        <taxon>Dikarya</taxon>
        <taxon>Basidiomycota</taxon>
        <taxon>Pucciniomycotina</taxon>
        <taxon>Microbotryomycetes</taxon>
        <taxon>Leucosporidiales</taxon>
        <taxon>Leucosporidium</taxon>
    </lineage>
</organism>
<proteinExistence type="predicted"/>
<protein>
    <recommendedName>
        <fullName evidence="3">Peptidase family-domain-containing protein</fullName>
    </recommendedName>
</protein>
<sequence length="405" mass="43532">MATLVLAQIARGSTTQTPLPTDHPLYEVVNSTTALPRQGSESLKALAEACLPQPFNDYHEEQEFRELLASTESALLKIFSSRRKSFIILFDHNAPGNTFGSCTACTTSIVNQYIVSINGALLQAFHNAQTASLKHPRAAPTAPKCIASTAEQLKAAVVFLIKGTIFHELAHIIGASHTLQLTPPRIRSVAPFPGADDHNGERGAYAEERLMGGVFGAVLLKGKGLESVRGVFIRVGVQVQTAERGVGRSSEGKPYARAPPDEKSCGAVIDEEHLIDPDSLSNLNLSFHLLNPQLVEGHFLPDTFNKTHAQYYEARRCAINAYIWTEGGGEGVAAAGEGGKVKDDNIGGYRRSASWDKSAEVVGVGVEEGEEEVGRELPSLPRTEHDLGAEGDFAAVRGTCHVDRS</sequence>
<keyword evidence="2" id="KW-1185">Reference proteome</keyword>
<accession>A0A1Y2FYV9</accession>
<comment type="caution">
    <text evidence="1">The sequence shown here is derived from an EMBL/GenBank/DDBJ whole genome shotgun (WGS) entry which is preliminary data.</text>
</comment>
<dbReference type="Proteomes" id="UP000193467">
    <property type="component" value="Unassembled WGS sequence"/>
</dbReference>
<evidence type="ECO:0000313" key="1">
    <source>
        <dbReference type="EMBL" id="ORY89295.1"/>
    </source>
</evidence>
<evidence type="ECO:0008006" key="3">
    <source>
        <dbReference type="Google" id="ProtNLM"/>
    </source>
</evidence>
<dbReference type="AlphaFoldDB" id="A0A1Y2FYV9"/>
<dbReference type="EMBL" id="MCGR01000006">
    <property type="protein sequence ID" value="ORY89295.1"/>
    <property type="molecule type" value="Genomic_DNA"/>
</dbReference>
<dbReference type="InParanoid" id="A0A1Y2FYV9"/>